<dbReference type="AlphaFoldDB" id="A0A3M0KH97"/>
<dbReference type="STRING" id="333673.A0A3M0KH97"/>
<accession>A0A3M0KH97</accession>
<evidence type="ECO:0000313" key="3">
    <source>
        <dbReference type="Proteomes" id="UP000269221"/>
    </source>
</evidence>
<organism evidence="2 3">
    <name type="scientific">Hirundo rustica rustica</name>
    <dbReference type="NCBI Taxonomy" id="333673"/>
    <lineage>
        <taxon>Eukaryota</taxon>
        <taxon>Metazoa</taxon>
        <taxon>Chordata</taxon>
        <taxon>Craniata</taxon>
        <taxon>Vertebrata</taxon>
        <taxon>Euteleostomi</taxon>
        <taxon>Archelosauria</taxon>
        <taxon>Archosauria</taxon>
        <taxon>Dinosauria</taxon>
        <taxon>Saurischia</taxon>
        <taxon>Theropoda</taxon>
        <taxon>Coelurosauria</taxon>
        <taxon>Aves</taxon>
        <taxon>Neognathae</taxon>
        <taxon>Neoaves</taxon>
        <taxon>Telluraves</taxon>
        <taxon>Australaves</taxon>
        <taxon>Passeriformes</taxon>
        <taxon>Sylvioidea</taxon>
        <taxon>Hirundinidae</taxon>
        <taxon>Hirundo</taxon>
    </lineage>
</organism>
<sequence>MALRGSLLYLTGDSNREAKDSGVGPKIPQALEKILQLKESHQEELVMVLGLLTKGKMETELQALPSTSEVEEDTGTSKKEWNWKHHNHKKKRGKEDFRGFQADGQGEGEGAKASGEYQGTPDKGT</sequence>
<keyword evidence="3" id="KW-1185">Reference proteome</keyword>
<feature type="region of interest" description="Disordered" evidence="1">
    <location>
        <begin position="62"/>
        <end position="125"/>
    </location>
</feature>
<dbReference type="Proteomes" id="UP000269221">
    <property type="component" value="Unassembled WGS sequence"/>
</dbReference>
<proteinExistence type="predicted"/>
<dbReference type="EMBL" id="QRBI01000112">
    <property type="protein sequence ID" value="RMC10330.1"/>
    <property type="molecule type" value="Genomic_DNA"/>
</dbReference>
<comment type="caution">
    <text evidence="2">The sequence shown here is derived from an EMBL/GenBank/DDBJ whole genome shotgun (WGS) entry which is preliminary data.</text>
</comment>
<gene>
    <name evidence="2" type="ORF">DUI87_13132</name>
</gene>
<evidence type="ECO:0000313" key="2">
    <source>
        <dbReference type="EMBL" id="RMC10330.1"/>
    </source>
</evidence>
<dbReference type="OrthoDB" id="10260794at2759"/>
<name>A0A3M0KH97_HIRRU</name>
<protein>
    <submittedName>
        <fullName evidence="2">Uncharacterized protein</fullName>
    </submittedName>
</protein>
<reference evidence="2 3" key="1">
    <citation type="submission" date="2018-07" db="EMBL/GenBank/DDBJ databases">
        <title>A high quality draft genome assembly of the barn swallow (H. rustica rustica).</title>
        <authorList>
            <person name="Formenti G."/>
            <person name="Chiara M."/>
            <person name="Poveda L."/>
            <person name="Francoijs K.-J."/>
            <person name="Bonisoli-Alquati A."/>
            <person name="Canova L."/>
            <person name="Gianfranceschi L."/>
            <person name="Horner D.S."/>
            <person name="Saino N."/>
        </authorList>
    </citation>
    <scope>NUCLEOTIDE SEQUENCE [LARGE SCALE GENOMIC DNA]</scope>
    <source>
        <strain evidence="2">Chelidonia</strain>
        <tissue evidence="2">Blood</tissue>
    </source>
</reference>
<evidence type="ECO:0000256" key="1">
    <source>
        <dbReference type="SAM" id="MobiDB-lite"/>
    </source>
</evidence>